<dbReference type="InterPro" id="IPR006073">
    <property type="entry name" value="GTP-bd"/>
</dbReference>
<dbReference type="GeneID" id="86822891"/>
<dbReference type="PATRIC" id="fig|476272.21.peg.1395"/>
<evidence type="ECO:0000259" key="3">
    <source>
        <dbReference type="Pfam" id="PF01926"/>
    </source>
</evidence>
<protein>
    <recommendedName>
        <fullName evidence="8">tRNA modification GTPase MnmE</fullName>
    </recommendedName>
</protein>
<dbReference type="InterPro" id="IPR027417">
    <property type="entry name" value="P-loop_NTPase"/>
</dbReference>
<name>C0CQV5_BLAHS</name>
<accession>C0CQV5</accession>
<dbReference type="Pfam" id="PF18133">
    <property type="entry name" value="HydF_tetramer"/>
    <property type="match status" value="1"/>
</dbReference>
<evidence type="ECO:0000256" key="2">
    <source>
        <dbReference type="ARBA" id="ARBA00023134"/>
    </source>
</evidence>
<dbReference type="GO" id="GO:0030488">
    <property type="term" value="P:tRNA methylation"/>
    <property type="evidence" value="ECO:0007669"/>
    <property type="project" value="TreeGrafter"/>
</dbReference>
<dbReference type="InterPro" id="IPR040644">
    <property type="entry name" value="HydF_tetramer"/>
</dbReference>
<dbReference type="PANTHER" id="PTHR42714:SF6">
    <property type="entry name" value="TRANSLATION INITIATION FACTOR IF-2"/>
    <property type="match status" value="1"/>
</dbReference>
<evidence type="ECO:0000256" key="1">
    <source>
        <dbReference type="ARBA" id="ARBA00022741"/>
    </source>
</evidence>
<dbReference type="CDD" id="cd00880">
    <property type="entry name" value="Era_like"/>
    <property type="match status" value="1"/>
</dbReference>
<dbReference type="EMBL" id="ACBZ01000175">
    <property type="protein sequence ID" value="EEG47833.1"/>
    <property type="molecule type" value="Genomic_DNA"/>
</dbReference>
<gene>
    <name evidence="6" type="ORF">RUMHYD_03268</name>
</gene>
<dbReference type="SUPFAM" id="SSF52540">
    <property type="entry name" value="P-loop containing nucleoside triphosphate hydrolases"/>
    <property type="match status" value="1"/>
</dbReference>
<dbReference type="GO" id="GO:0005737">
    <property type="term" value="C:cytoplasm"/>
    <property type="evidence" value="ECO:0007669"/>
    <property type="project" value="TreeGrafter"/>
</dbReference>
<feature type="domain" description="G" evidence="3">
    <location>
        <begin position="14"/>
        <end position="128"/>
    </location>
</feature>
<dbReference type="HOGENOM" id="CLU_042017_0_0_9"/>
<proteinExistence type="predicted"/>
<keyword evidence="7" id="KW-1185">Reference proteome</keyword>
<dbReference type="GO" id="GO:0005525">
    <property type="term" value="F:GTP binding"/>
    <property type="evidence" value="ECO:0007669"/>
    <property type="project" value="UniProtKB-KW"/>
</dbReference>
<keyword evidence="1" id="KW-0547">Nucleotide-binding</keyword>
<dbReference type="GO" id="GO:0002098">
    <property type="term" value="P:tRNA wobble uridine modification"/>
    <property type="evidence" value="ECO:0007669"/>
    <property type="project" value="TreeGrafter"/>
</dbReference>
<dbReference type="RefSeq" id="WP_005951317.1">
    <property type="nucleotide sequence ID" value="NZ_CP136423.1"/>
</dbReference>
<keyword evidence="2" id="KW-0342">GTP-binding</keyword>
<evidence type="ECO:0000313" key="6">
    <source>
        <dbReference type="EMBL" id="EEG47833.1"/>
    </source>
</evidence>
<comment type="caution">
    <text evidence="6">The sequence shown here is derived from an EMBL/GenBank/DDBJ whole genome shotgun (WGS) entry which is preliminary data.</text>
</comment>
<reference evidence="6 7" key="1">
    <citation type="submission" date="2009-01" db="EMBL/GenBank/DDBJ databases">
        <authorList>
            <person name="Fulton L."/>
            <person name="Clifton S."/>
            <person name="Fulton B."/>
            <person name="Xu J."/>
            <person name="Minx P."/>
            <person name="Pepin K.H."/>
            <person name="Johnson M."/>
            <person name="Bhonagiri V."/>
            <person name="Nash W.E."/>
            <person name="Mardis E.R."/>
            <person name="Wilson R.K."/>
        </authorList>
    </citation>
    <scope>NUCLEOTIDE SEQUENCE [LARGE SCALE GENOMIC DNA]</scope>
    <source>
        <strain evidence="7">DSM 10507 / JCM 14656 / S5a33</strain>
    </source>
</reference>
<feature type="domain" description="Hydrogen maturase F dimerization" evidence="4">
    <location>
        <begin position="173"/>
        <end position="271"/>
    </location>
</feature>
<dbReference type="PANTHER" id="PTHR42714">
    <property type="entry name" value="TRNA MODIFICATION GTPASE GTPBP3"/>
    <property type="match status" value="1"/>
</dbReference>
<evidence type="ECO:0000259" key="5">
    <source>
        <dbReference type="Pfam" id="PF18133"/>
    </source>
</evidence>
<organism evidence="6 7">
    <name type="scientific">Blautia hydrogenotrophica (strain DSM 10507 / JCM 14656 / S5a33)</name>
    <name type="common">Ruminococcus hydrogenotrophicus</name>
    <dbReference type="NCBI Taxonomy" id="476272"/>
    <lineage>
        <taxon>Bacteria</taxon>
        <taxon>Bacillati</taxon>
        <taxon>Bacillota</taxon>
        <taxon>Clostridia</taxon>
        <taxon>Lachnospirales</taxon>
        <taxon>Lachnospiraceae</taxon>
        <taxon>Blautia</taxon>
    </lineage>
</organism>
<evidence type="ECO:0000313" key="7">
    <source>
        <dbReference type="Proteomes" id="UP000003100"/>
    </source>
</evidence>
<dbReference type="Pfam" id="PF18128">
    <property type="entry name" value="HydF_dimer"/>
    <property type="match status" value="1"/>
</dbReference>
<reference evidence="6 7" key="2">
    <citation type="submission" date="2009-02" db="EMBL/GenBank/DDBJ databases">
        <title>Draft genome sequence of Blautia hydrogenotrophica DSM 10507 (Ruminococcus hydrogenotrophicus DSM 10507).</title>
        <authorList>
            <person name="Sudarsanam P."/>
            <person name="Ley R."/>
            <person name="Guruge J."/>
            <person name="Turnbaugh P.J."/>
            <person name="Mahowald M."/>
            <person name="Liep D."/>
            <person name="Gordon J."/>
        </authorList>
    </citation>
    <scope>NUCLEOTIDE SEQUENCE [LARGE SCALE GENOMIC DNA]</scope>
    <source>
        <strain evidence="7">DSM 10507 / JCM 14656 / S5a33</strain>
    </source>
</reference>
<dbReference type="eggNOG" id="COG0486">
    <property type="taxonomic scope" value="Bacteria"/>
</dbReference>
<dbReference type="Pfam" id="PF01926">
    <property type="entry name" value="MMR_HSR1"/>
    <property type="match status" value="1"/>
</dbReference>
<sequence length="402" mass="44288">MGLNSTPSSDRVHIGFFGMRNAGKSSVVNAVTGQDLAVVSDVRGTTTDPVSKAMELLPLGPVVIIDTPGMDDEGALGELRVKKARQVLNKTDVAVLVVDAAVGMKEADQELLSIIKEKEIPYVVVYNKADLLKERQPEGEGEIYVSAVTGEKIYELKEKIAALAVTEEPKLRIVGDLLRPSDFVILVIPIDKAAPKGRLILPQQQTIRDILDSNGVSIVVREDALRETLESLGKKPRLVVTDSQVFERVAKDTPEDIWMTSFSILFARYKGNLAEAVAGASALDRLSDGDTVLISEGCTHHRQCDDIGTVKIPRWIREYTGKELKFAFTSGVEFPEELSSYRLIVHCGGCMLNEREMKYRIKCAQDQKVPITNYGILIAHIKGILKRSVQMFPDVAAELRED</sequence>
<dbReference type="InterPro" id="IPR023873">
    <property type="entry name" value="FeFe-hyd_GTPase_HydF"/>
</dbReference>
<dbReference type="NCBIfam" id="TIGR03918">
    <property type="entry name" value="GTP_HydF"/>
    <property type="match status" value="1"/>
</dbReference>
<dbReference type="Gene3D" id="3.40.50.300">
    <property type="entry name" value="P-loop containing nucleotide triphosphate hydrolases"/>
    <property type="match status" value="1"/>
</dbReference>
<dbReference type="Gene3D" id="3.40.50.11410">
    <property type="match status" value="1"/>
</dbReference>
<dbReference type="InterPro" id="IPR005225">
    <property type="entry name" value="Small_GTP-bd"/>
</dbReference>
<feature type="domain" description="Hydrogen maturase F tetramerization" evidence="5">
    <location>
        <begin position="275"/>
        <end position="391"/>
    </location>
</feature>
<evidence type="ECO:0008006" key="8">
    <source>
        <dbReference type="Google" id="ProtNLM"/>
    </source>
</evidence>
<dbReference type="AlphaFoldDB" id="C0CQV5"/>
<evidence type="ECO:0000259" key="4">
    <source>
        <dbReference type="Pfam" id="PF18128"/>
    </source>
</evidence>
<dbReference type="Gene3D" id="3.40.50.11420">
    <property type="match status" value="1"/>
</dbReference>
<dbReference type="InterPro" id="IPR041606">
    <property type="entry name" value="HydF_dimer"/>
</dbReference>
<dbReference type="NCBIfam" id="TIGR00231">
    <property type="entry name" value="small_GTP"/>
    <property type="match status" value="1"/>
</dbReference>
<dbReference type="Proteomes" id="UP000003100">
    <property type="component" value="Unassembled WGS sequence"/>
</dbReference>